<dbReference type="AlphaFoldDB" id="A0A068S1D3"/>
<evidence type="ECO:0000256" key="2">
    <source>
        <dbReference type="ARBA" id="ARBA00022801"/>
    </source>
</evidence>
<name>A0A068S1D3_9FUNG</name>
<dbReference type="SUPFAM" id="SSF54637">
    <property type="entry name" value="Thioesterase/thiol ester dehydrase-isomerase"/>
    <property type="match status" value="1"/>
</dbReference>
<dbReference type="InterPro" id="IPR006683">
    <property type="entry name" value="Thioestr_dom"/>
</dbReference>
<dbReference type="Proteomes" id="UP000027586">
    <property type="component" value="Unassembled WGS sequence"/>
</dbReference>
<dbReference type="GO" id="GO:0047617">
    <property type="term" value="F:fatty acyl-CoA hydrolase activity"/>
    <property type="evidence" value="ECO:0007669"/>
    <property type="project" value="InterPro"/>
</dbReference>
<dbReference type="PANTHER" id="PTHR21660">
    <property type="entry name" value="THIOESTERASE SUPERFAMILY MEMBER-RELATED"/>
    <property type="match status" value="1"/>
</dbReference>
<comment type="caution">
    <text evidence="4">The sequence shown here is derived from an EMBL/GenBank/DDBJ whole genome shotgun (WGS) entry which is preliminary data.</text>
</comment>
<dbReference type="NCBIfam" id="TIGR00369">
    <property type="entry name" value="unchar_dom_1"/>
    <property type="match status" value="1"/>
</dbReference>
<dbReference type="STRING" id="1263082.A0A068S1D3"/>
<evidence type="ECO:0000313" key="5">
    <source>
        <dbReference type="Proteomes" id="UP000027586"/>
    </source>
</evidence>
<dbReference type="Pfam" id="PF03061">
    <property type="entry name" value="4HBT"/>
    <property type="match status" value="1"/>
</dbReference>
<proteinExistence type="inferred from homology"/>
<gene>
    <name evidence="4" type="ORF">LCOR_07144.1</name>
</gene>
<keyword evidence="5" id="KW-1185">Reference proteome</keyword>
<feature type="domain" description="Thioesterase" evidence="3">
    <location>
        <begin position="90"/>
        <end position="170"/>
    </location>
</feature>
<evidence type="ECO:0000259" key="3">
    <source>
        <dbReference type="Pfam" id="PF03061"/>
    </source>
</evidence>
<dbReference type="InterPro" id="IPR003736">
    <property type="entry name" value="PAAI_dom"/>
</dbReference>
<dbReference type="EMBL" id="CBTN010000034">
    <property type="protein sequence ID" value="CDH56059.1"/>
    <property type="molecule type" value="Genomic_DNA"/>
</dbReference>
<evidence type="ECO:0000313" key="4">
    <source>
        <dbReference type="EMBL" id="CDH56059.1"/>
    </source>
</evidence>
<dbReference type="InterPro" id="IPR039298">
    <property type="entry name" value="ACOT13"/>
</dbReference>
<keyword evidence="2" id="KW-0378">Hydrolase</keyword>
<sequence>MNHNTGNIPFFANSQGSMNPSCGIVGMQILPDVAIKYPQLKDRIQRMNTYEQTHGPFWDGGILSNLTLIDAMPNKVVWEFRIEKRHCNHMGKMHGGCMVTVLDIASSFALLTYTGRSHWKSLGVSTDINANYMRGMNAGQTARFECRVQRCGKNMANLYTEVLDEGGRVCYAGSHTKFSTDPKL</sequence>
<organism evidence="4 5">
    <name type="scientific">Lichtheimia corymbifera JMRC:FSU:9682</name>
    <dbReference type="NCBI Taxonomy" id="1263082"/>
    <lineage>
        <taxon>Eukaryota</taxon>
        <taxon>Fungi</taxon>
        <taxon>Fungi incertae sedis</taxon>
        <taxon>Mucoromycota</taxon>
        <taxon>Mucoromycotina</taxon>
        <taxon>Mucoromycetes</taxon>
        <taxon>Mucorales</taxon>
        <taxon>Lichtheimiaceae</taxon>
        <taxon>Lichtheimia</taxon>
    </lineage>
</organism>
<reference evidence="4" key="1">
    <citation type="submission" date="2013-08" db="EMBL/GenBank/DDBJ databases">
        <title>Gene expansion shapes genome architecture in the human pathogen Lichtheimia corymbifera: an evolutionary genomics analysis in the ancient terrestrial Mucorales (Mucoromycotina).</title>
        <authorList>
            <person name="Schwartze V.U."/>
            <person name="Winter S."/>
            <person name="Shelest E."/>
            <person name="Marcet-Houben M."/>
            <person name="Horn F."/>
            <person name="Wehner S."/>
            <person name="Hoffmann K."/>
            <person name="Riege K."/>
            <person name="Sammeth M."/>
            <person name="Nowrousian M."/>
            <person name="Valiante V."/>
            <person name="Linde J."/>
            <person name="Jacobsen I.D."/>
            <person name="Marz M."/>
            <person name="Brakhage A.A."/>
            <person name="Gabaldon T."/>
            <person name="Bocker S."/>
            <person name="Voigt K."/>
        </authorList>
    </citation>
    <scope>NUCLEOTIDE SEQUENCE [LARGE SCALE GENOMIC DNA]</scope>
    <source>
        <strain evidence="4">FSU 9682</strain>
    </source>
</reference>
<dbReference type="Gene3D" id="3.10.129.10">
    <property type="entry name" value="Hotdog Thioesterase"/>
    <property type="match status" value="1"/>
</dbReference>
<dbReference type="CDD" id="cd03443">
    <property type="entry name" value="PaaI_thioesterase"/>
    <property type="match status" value="1"/>
</dbReference>
<evidence type="ECO:0000256" key="1">
    <source>
        <dbReference type="ARBA" id="ARBA00008324"/>
    </source>
</evidence>
<accession>A0A068S1D3</accession>
<dbReference type="InterPro" id="IPR029069">
    <property type="entry name" value="HotDog_dom_sf"/>
</dbReference>
<dbReference type="OrthoDB" id="46529at2759"/>
<dbReference type="PANTHER" id="PTHR21660:SF1">
    <property type="entry name" value="ACYL-COENZYME A THIOESTERASE 13"/>
    <property type="match status" value="1"/>
</dbReference>
<protein>
    <recommendedName>
        <fullName evidence="3">Thioesterase domain-containing protein</fullName>
    </recommendedName>
</protein>
<dbReference type="VEuPathDB" id="FungiDB:LCOR_07144.1"/>
<comment type="similarity">
    <text evidence="1">Belongs to the thioesterase PaaI family.</text>
</comment>